<evidence type="ECO:0000313" key="13">
    <source>
        <dbReference type="EMBL" id="EEA84714.1"/>
    </source>
</evidence>
<dbReference type="InterPro" id="IPR045082">
    <property type="entry name" value="ATP_syn_F0_a_bact/chloroplast"/>
</dbReference>
<evidence type="ECO:0000256" key="11">
    <source>
        <dbReference type="HAMAP-Rule" id="MF_01393"/>
    </source>
</evidence>
<dbReference type="SUPFAM" id="SSF81336">
    <property type="entry name" value="F1F0 ATP synthase subunit A"/>
    <property type="match status" value="1"/>
</dbReference>
<evidence type="ECO:0000256" key="8">
    <source>
        <dbReference type="ARBA" id="ARBA00023065"/>
    </source>
</evidence>
<dbReference type="CDD" id="cd00310">
    <property type="entry name" value="ATP-synt_Fo_a_6"/>
    <property type="match status" value="1"/>
</dbReference>
<feature type="transmembrane region" description="Helical" evidence="11">
    <location>
        <begin position="20"/>
        <end position="38"/>
    </location>
</feature>
<gene>
    <name evidence="11 13" type="primary">atpB</name>
    <name evidence="13" type="ORF">CLOHIR_01674</name>
</gene>
<evidence type="ECO:0000256" key="12">
    <source>
        <dbReference type="RuleBase" id="RU000483"/>
    </source>
</evidence>
<sequence>MNTQARWLVDIHGFRLSETVIVSWLIIAGLAIASYLLTRNLKKVPESKVQVFLEYAVLKLYNLVETTMGKELVERIPNIVPYIGSLFLFFLCSNLVPLIGLRSPTVDLDTTLALSTITVILIYAVSIRFNGGACFKDMIEPTPILLPINLVGEIARPISLSFRPFGNIMGGTLIMMLFYKLMAYISELIPGVKIPFAQFLIPVPLHLYFDIFAGTIQAFIFIMLTMVFISNAVDISLLKKREAKKLAKAK</sequence>
<dbReference type="InterPro" id="IPR035908">
    <property type="entry name" value="F0_ATP_A_sf"/>
</dbReference>
<dbReference type="PRINTS" id="PR00123">
    <property type="entry name" value="ATPASEA"/>
</dbReference>
<feature type="transmembrane region" description="Helical" evidence="11">
    <location>
        <begin position="111"/>
        <end position="129"/>
    </location>
</feature>
<feature type="transmembrane region" description="Helical" evidence="11">
    <location>
        <begin position="79"/>
        <end position="99"/>
    </location>
</feature>
<dbReference type="RefSeq" id="WP_006441179.1">
    <property type="nucleotide sequence ID" value="NZ_DS995685.1"/>
</dbReference>
<dbReference type="PANTHER" id="PTHR42823:SF3">
    <property type="entry name" value="ATP SYNTHASE SUBUNIT A, CHLOROPLASTIC"/>
    <property type="match status" value="1"/>
</dbReference>
<evidence type="ECO:0000256" key="1">
    <source>
        <dbReference type="ARBA" id="ARBA00004141"/>
    </source>
</evidence>
<reference evidence="13 14" key="2">
    <citation type="submission" date="2008-10" db="EMBL/GenBank/DDBJ databases">
        <title>Draft genome sequence of Clostridium hiranonis (DSM 13275).</title>
        <authorList>
            <person name="Sudarsanam P."/>
            <person name="Ley R."/>
            <person name="Guruge J."/>
            <person name="Turnbaugh P.J."/>
            <person name="Mahowald M."/>
            <person name="Liep D."/>
            <person name="Gordon J."/>
        </authorList>
    </citation>
    <scope>NUCLEOTIDE SEQUENCE [LARGE SCALE GENOMIC DNA]</scope>
    <source>
        <strain evidence="13 14">DSM 13275</strain>
    </source>
</reference>
<dbReference type="Gene3D" id="1.20.120.220">
    <property type="entry name" value="ATP synthase, F0 complex, subunit A"/>
    <property type="match status" value="1"/>
</dbReference>
<evidence type="ECO:0000256" key="3">
    <source>
        <dbReference type="ARBA" id="ARBA00022448"/>
    </source>
</evidence>
<dbReference type="GO" id="GO:0045259">
    <property type="term" value="C:proton-transporting ATP synthase complex"/>
    <property type="evidence" value="ECO:0007669"/>
    <property type="project" value="UniProtKB-KW"/>
</dbReference>
<dbReference type="Pfam" id="PF00119">
    <property type="entry name" value="ATP-synt_A"/>
    <property type="match status" value="1"/>
</dbReference>
<keyword evidence="14" id="KW-1185">Reference proteome</keyword>
<organism evidence="13 14">
    <name type="scientific">Peptacetobacter hiranonis (strain DSM 13275 / JCM 10541 / KCTC 15199 / TO-931)</name>
    <name type="common">Clostridium hiranonis</name>
    <dbReference type="NCBI Taxonomy" id="500633"/>
    <lineage>
        <taxon>Bacteria</taxon>
        <taxon>Bacillati</taxon>
        <taxon>Bacillota</taxon>
        <taxon>Clostridia</taxon>
        <taxon>Peptostreptococcales</taxon>
        <taxon>Peptostreptococcaceae</taxon>
        <taxon>Peptacetobacter</taxon>
    </lineage>
</organism>
<accession>B6G0L8</accession>
<reference evidence="13 14" key="1">
    <citation type="submission" date="2008-09" db="EMBL/GenBank/DDBJ databases">
        <authorList>
            <person name="Fulton L."/>
            <person name="Clifton S."/>
            <person name="Fulton B."/>
            <person name="Xu J."/>
            <person name="Minx P."/>
            <person name="Pepin K.H."/>
            <person name="Johnson M."/>
            <person name="Thiruvilangam P."/>
            <person name="Bhonagiri V."/>
            <person name="Nash W.E."/>
            <person name="Mardis E.R."/>
            <person name="Wilson R.K."/>
        </authorList>
    </citation>
    <scope>NUCLEOTIDE SEQUENCE [LARGE SCALE GENOMIC DNA]</scope>
    <source>
        <strain evidence="13 14">DSM 13275</strain>
    </source>
</reference>
<dbReference type="Proteomes" id="UP000003178">
    <property type="component" value="Unassembled WGS sequence"/>
</dbReference>
<dbReference type="AlphaFoldDB" id="B6G0L8"/>
<evidence type="ECO:0000256" key="4">
    <source>
        <dbReference type="ARBA" id="ARBA00022547"/>
    </source>
</evidence>
<dbReference type="GO" id="GO:0042777">
    <property type="term" value="P:proton motive force-driven plasma membrane ATP synthesis"/>
    <property type="evidence" value="ECO:0007669"/>
    <property type="project" value="TreeGrafter"/>
</dbReference>
<dbReference type="EMBL" id="ABWP01000066">
    <property type="protein sequence ID" value="EEA84714.1"/>
    <property type="molecule type" value="Genomic_DNA"/>
</dbReference>
<dbReference type="OrthoDB" id="9789241at2"/>
<evidence type="ECO:0000313" key="14">
    <source>
        <dbReference type="Proteomes" id="UP000003178"/>
    </source>
</evidence>
<proteinExistence type="inferred from homology"/>
<protein>
    <recommendedName>
        <fullName evidence="11 12">ATP synthase subunit a</fullName>
    </recommendedName>
    <alternativeName>
        <fullName evidence="11">ATP synthase F0 sector subunit a</fullName>
    </alternativeName>
    <alternativeName>
        <fullName evidence="11">F-ATPase subunit 6</fullName>
    </alternativeName>
</protein>
<dbReference type="GO" id="GO:0005886">
    <property type="term" value="C:plasma membrane"/>
    <property type="evidence" value="ECO:0007669"/>
    <property type="project" value="UniProtKB-SubCell"/>
</dbReference>
<dbReference type="HAMAP" id="MF_01393">
    <property type="entry name" value="ATP_synth_a_bact"/>
    <property type="match status" value="1"/>
</dbReference>
<comment type="similarity">
    <text evidence="2 11 12">Belongs to the ATPase A chain family.</text>
</comment>
<comment type="caution">
    <text evidence="13">The sequence shown here is derived from an EMBL/GenBank/DDBJ whole genome shotgun (WGS) entry which is preliminary data.</text>
</comment>
<evidence type="ECO:0000256" key="2">
    <source>
        <dbReference type="ARBA" id="ARBA00006810"/>
    </source>
</evidence>
<evidence type="ECO:0000256" key="9">
    <source>
        <dbReference type="ARBA" id="ARBA00023136"/>
    </source>
</evidence>
<keyword evidence="13" id="KW-0378">Hydrolase</keyword>
<comment type="subcellular location">
    <subcellularLocation>
        <location evidence="11 12">Cell membrane</location>
        <topology evidence="11 12">Multi-pass membrane protein</topology>
    </subcellularLocation>
    <subcellularLocation>
        <location evidence="1">Membrane</location>
        <topology evidence="1">Multi-pass membrane protein</topology>
    </subcellularLocation>
</comment>
<evidence type="ECO:0000256" key="6">
    <source>
        <dbReference type="ARBA" id="ARBA00022781"/>
    </source>
</evidence>
<dbReference type="InterPro" id="IPR000568">
    <property type="entry name" value="ATP_synth_F0_asu"/>
</dbReference>
<evidence type="ECO:0000256" key="5">
    <source>
        <dbReference type="ARBA" id="ARBA00022692"/>
    </source>
</evidence>
<keyword evidence="5 11" id="KW-0812">Transmembrane</keyword>
<keyword evidence="10 11" id="KW-0066">ATP synthesis</keyword>
<keyword evidence="6 11" id="KW-0375">Hydrogen ion transport</keyword>
<dbReference type="eggNOG" id="COG0356">
    <property type="taxonomic scope" value="Bacteria"/>
</dbReference>
<keyword evidence="3 11" id="KW-0813">Transport</keyword>
<evidence type="ECO:0000256" key="7">
    <source>
        <dbReference type="ARBA" id="ARBA00022989"/>
    </source>
</evidence>
<dbReference type="HOGENOM" id="CLU_041018_2_0_9"/>
<keyword evidence="9 11" id="KW-0472">Membrane</keyword>
<dbReference type="STRING" id="500633.CLOHIR_01674"/>
<keyword evidence="11" id="KW-1003">Cell membrane</keyword>
<keyword evidence="7 11" id="KW-1133">Transmembrane helix</keyword>
<dbReference type="PANTHER" id="PTHR42823">
    <property type="entry name" value="ATP SYNTHASE SUBUNIT A, CHLOROPLASTIC"/>
    <property type="match status" value="1"/>
</dbReference>
<dbReference type="GO" id="GO:0016787">
    <property type="term" value="F:hydrolase activity"/>
    <property type="evidence" value="ECO:0007669"/>
    <property type="project" value="UniProtKB-KW"/>
</dbReference>
<comment type="function">
    <text evidence="11 12">Key component of the proton channel; it plays a direct role in the translocation of protons across the membrane.</text>
</comment>
<evidence type="ECO:0000256" key="10">
    <source>
        <dbReference type="ARBA" id="ARBA00023310"/>
    </source>
</evidence>
<keyword evidence="8 11" id="KW-0406">Ion transport</keyword>
<feature type="transmembrane region" description="Helical" evidence="11">
    <location>
        <begin position="205"/>
        <end position="238"/>
    </location>
</feature>
<feature type="transmembrane region" description="Helical" evidence="11">
    <location>
        <begin position="165"/>
        <end position="185"/>
    </location>
</feature>
<keyword evidence="4 11" id="KW-0138">CF(0)</keyword>
<name>B6G0L8_PEPHT</name>
<dbReference type="NCBIfam" id="TIGR01131">
    <property type="entry name" value="ATP_synt_6_or_A"/>
    <property type="match status" value="1"/>
</dbReference>
<dbReference type="GO" id="GO:0046933">
    <property type="term" value="F:proton-transporting ATP synthase activity, rotational mechanism"/>
    <property type="evidence" value="ECO:0007669"/>
    <property type="project" value="UniProtKB-UniRule"/>
</dbReference>